<organism evidence="2 3">
    <name type="scientific">Spiroplasma corruscae</name>
    <dbReference type="NCBI Taxonomy" id="216934"/>
    <lineage>
        <taxon>Bacteria</taxon>
        <taxon>Bacillati</taxon>
        <taxon>Mycoplasmatota</taxon>
        <taxon>Mollicutes</taxon>
        <taxon>Entomoplasmatales</taxon>
        <taxon>Spiroplasmataceae</taxon>
        <taxon>Spiroplasma</taxon>
    </lineage>
</organism>
<evidence type="ECO:0000259" key="1">
    <source>
        <dbReference type="Pfam" id="PF13302"/>
    </source>
</evidence>
<dbReference type="RefSeq" id="WP_094049276.1">
    <property type="nucleotide sequence ID" value="NZ_CP022535.1"/>
</dbReference>
<protein>
    <submittedName>
        <fullName evidence="2">Ribosomal-protein-alanine N-acetyltransferase</fullName>
    </submittedName>
</protein>
<reference evidence="2 3" key="1">
    <citation type="submission" date="2017-07" db="EMBL/GenBank/DDBJ databases">
        <title>Complete genome sequence of Spiroplasma corruscae EC-1 (DSM 19793).</title>
        <authorList>
            <person name="Tsai Y.-M."/>
            <person name="Lo W.-S."/>
            <person name="Kuo C.-H."/>
        </authorList>
    </citation>
    <scope>NUCLEOTIDE SEQUENCE [LARGE SCALE GENOMIC DNA]</scope>
    <source>
        <strain evidence="2 3">EC-1</strain>
    </source>
</reference>
<dbReference type="AlphaFoldDB" id="A0A222EPM3"/>
<evidence type="ECO:0000313" key="3">
    <source>
        <dbReference type="Proteomes" id="UP000203229"/>
    </source>
</evidence>
<dbReference type="PANTHER" id="PTHR43792">
    <property type="entry name" value="GNAT FAMILY, PUTATIVE (AFU_ORTHOLOGUE AFUA_3G00765)-RELATED-RELATED"/>
    <property type="match status" value="1"/>
</dbReference>
<gene>
    <name evidence="2" type="primary">rimJ</name>
    <name evidence="2" type="ORF">SCORR_v1c07160</name>
</gene>
<feature type="domain" description="N-acetyltransferase" evidence="1">
    <location>
        <begin position="13"/>
        <end position="145"/>
    </location>
</feature>
<dbReference type="InterPro" id="IPR016181">
    <property type="entry name" value="Acyl_CoA_acyltransferase"/>
</dbReference>
<sequence length="179" mass="21045">MEKNNLNIITAERIYLKNVSLESADDMYEYCSDESVVKFLTFDRHKNINDTINAIKEYFLKDPIGKYGIYLNSNNKLIGTIDIRLDSLDYNNFGWVINKKYQKNGYCSEALSAMLKSWWSKIKSLDLYAKHDIENKDSEHFMDNNNFIKLNKKTLNDEGITYCVHKLNIENIEAKIFKK</sequence>
<dbReference type="InterPro" id="IPR051531">
    <property type="entry name" value="N-acetyltransferase"/>
</dbReference>
<dbReference type="KEGG" id="scou:SCORR_v1c07160"/>
<dbReference type="EMBL" id="CP022535">
    <property type="protein sequence ID" value="ASP28488.1"/>
    <property type="molecule type" value="Genomic_DNA"/>
</dbReference>
<dbReference type="PANTHER" id="PTHR43792:SF1">
    <property type="entry name" value="N-ACETYLTRANSFERASE DOMAIN-CONTAINING PROTEIN"/>
    <property type="match status" value="1"/>
</dbReference>
<keyword evidence="2" id="KW-0808">Transferase</keyword>
<evidence type="ECO:0000313" key="2">
    <source>
        <dbReference type="EMBL" id="ASP28488.1"/>
    </source>
</evidence>
<dbReference type="OrthoDB" id="389566at2"/>
<dbReference type="Proteomes" id="UP000203229">
    <property type="component" value="Chromosome"/>
</dbReference>
<dbReference type="SUPFAM" id="SSF55729">
    <property type="entry name" value="Acyl-CoA N-acyltransferases (Nat)"/>
    <property type="match status" value="1"/>
</dbReference>
<accession>A0A222EPM3</accession>
<dbReference type="Gene3D" id="3.40.630.30">
    <property type="match status" value="1"/>
</dbReference>
<dbReference type="Pfam" id="PF13302">
    <property type="entry name" value="Acetyltransf_3"/>
    <property type="match status" value="1"/>
</dbReference>
<name>A0A222EPM3_9MOLU</name>
<proteinExistence type="predicted"/>
<keyword evidence="3" id="KW-1185">Reference proteome</keyword>
<dbReference type="GO" id="GO:0016747">
    <property type="term" value="F:acyltransferase activity, transferring groups other than amino-acyl groups"/>
    <property type="evidence" value="ECO:0007669"/>
    <property type="project" value="InterPro"/>
</dbReference>
<dbReference type="InterPro" id="IPR000182">
    <property type="entry name" value="GNAT_dom"/>
</dbReference>